<evidence type="ECO:0000256" key="8">
    <source>
        <dbReference type="ARBA" id="ARBA00022989"/>
    </source>
</evidence>
<name>A0AA38RNA7_9PEZI</name>
<dbReference type="PROSITE" id="PS51564">
    <property type="entry name" value="SAM_ICMT"/>
    <property type="match status" value="1"/>
</dbReference>
<evidence type="ECO:0000256" key="4">
    <source>
        <dbReference type="ARBA" id="ARBA00022603"/>
    </source>
</evidence>
<protein>
    <recommendedName>
        <fullName evidence="3 10">Protein-S-isoprenylcysteine O-methyltransferase</fullName>
        <ecNumber evidence="3 10">2.1.1.100</ecNumber>
    </recommendedName>
</protein>
<keyword evidence="6 10" id="KW-0949">S-adenosyl-L-methionine</keyword>
<gene>
    <name evidence="11" type="ORF">NKR23_g2893</name>
</gene>
<comment type="subcellular location">
    <subcellularLocation>
        <location evidence="10">Endoplasmic reticulum membrane</location>
        <topology evidence="10">Multi-pass membrane protein</topology>
    </subcellularLocation>
    <subcellularLocation>
        <location evidence="1">Membrane</location>
        <topology evidence="1">Multi-pass membrane protein</topology>
    </subcellularLocation>
</comment>
<evidence type="ECO:0000256" key="9">
    <source>
        <dbReference type="ARBA" id="ARBA00023136"/>
    </source>
</evidence>
<dbReference type="InterPro" id="IPR025770">
    <property type="entry name" value="PPMT_MeTrfase"/>
</dbReference>
<dbReference type="InterPro" id="IPR007269">
    <property type="entry name" value="ICMT_MeTrfase"/>
</dbReference>
<evidence type="ECO:0000256" key="1">
    <source>
        <dbReference type="ARBA" id="ARBA00004141"/>
    </source>
</evidence>
<feature type="transmembrane region" description="Helical" evidence="10">
    <location>
        <begin position="204"/>
        <end position="229"/>
    </location>
</feature>
<evidence type="ECO:0000256" key="5">
    <source>
        <dbReference type="ARBA" id="ARBA00022679"/>
    </source>
</evidence>
<dbReference type="GO" id="GO:0032259">
    <property type="term" value="P:methylation"/>
    <property type="evidence" value="ECO:0007669"/>
    <property type="project" value="UniProtKB-KW"/>
</dbReference>
<evidence type="ECO:0000256" key="3">
    <source>
        <dbReference type="ARBA" id="ARBA00012151"/>
    </source>
</evidence>
<organism evidence="11 12">
    <name type="scientific">Pleurostoma richardsiae</name>
    <dbReference type="NCBI Taxonomy" id="41990"/>
    <lineage>
        <taxon>Eukaryota</taxon>
        <taxon>Fungi</taxon>
        <taxon>Dikarya</taxon>
        <taxon>Ascomycota</taxon>
        <taxon>Pezizomycotina</taxon>
        <taxon>Sordariomycetes</taxon>
        <taxon>Sordariomycetidae</taxon>
        <taxon>Calosphaeriales</taxon>
        <taxon>Pleurostomataceae</taxon>
        <taxon>Pleurostoma</taxon>
    </lineage>
</organism>
<comment type="catalytic activity">
    <reaction evidence="10">
        <text>[protein]-C-terminal S-[(2E,6E)-farnesyl]-L-cysteine + S-adenosyl-L-methionine = [protein]-C-terminal S-[(2E,6E)-farnesyl]-L-cysteine methyl ester + S-adenosyl-L-homocysteine</text>
        <dbReference type="Rhea" id="RHEA:21672"/>
        <dbReference type="Rhea" id="RHEA-COMP:12125"/>
        <dbReference type="Rhea" id="RHEA-COMP:12126"/>
        <dbReference type="ChEBI" id="CHEBI:57856"/>
        <dbReference type="ChEBI" id="CHEBI:59789"/>
        <dbReference type="ChEBI" id="CHEBI:90510"/>
        <dbReference type="ChEBI" id="CHEBI:90511"/>
        <dbReference type="EC" id="2.1.1.100"/>
    </reaction>
</comment>
<evidence type="ECO:0000256" key="7">
    <source>
        <dbReference type="ARBA" id="ARBA00022692"/>
    </source>
</evidence>
<feature type="transmembrane region" description="Helical" evidence="10">
    <location>
        <begin position="75"/>
        <end position="94"/>
    </location>
</feature>
<dbReference type="EMBL" id="JANBVO010000005">
    <property type="protein sequence ID" value="KAJ9151887.1"/>
    <property type="molecule type" value="Genomic_DNA"/>
</dbReference>
<dbReference type="Gene3D" id="1.20.120.1630">
    <property type="match status" value="1"/>
</dbReference>
<dbReference type="GO" id="GO:0004671">
    <property type="term" value="F:protein C-terminal S-isoprenylcysteine carboxyl O-methyltransferase activity"/>
    <property type="evidence" value="ECO:0007669"/>
    <property type="project" value="UniProtKB-EC"/>
</dbReference>
<evidence type="ECO:0000256" key="6">
    <source>
        <dbReference type="ARBA" id="ARBA00022691"/>
    </source>
</evidence>
<keyword evidence="5" id="KW-0808">Transferase</keyword>
<dbReference type="PANTHER" id="PTHR12714:SF9">
    <property type="entry name" value="PROTEIN-S-ISOPRENYLCYSTEINE O-METHYLTRANSFERASE"/>
    <property type="match status" value="1"/>
</dbReference>
<dbReference type="Proteomes" id="UP001174694">
    <property type="component" value="Unassembled WGS sequence"/>
</dbReference>
<sequence length="266" mass="29356">MDGDSAGPNGRWDENNLPDTAWARNISHDADYYPGEHKSLAGIAVRAFCLGLALAGGVIFTLLILLWTGSPLWRLPFFLSALALFHFLEFWTTAAYNTPAADVGSFLLTANWPAYPIAHSAASLECLVTHFLLPSWYRAPLGSGPLLTAVGLALVVVGQAVRTAAMVQAGTSFNHIVQHRRGRQHALITTGVYAALRHPSYFGFFWWALGTQLVLGNPLCLAAYAAVLWRFFSARVRREEELLVRFFGDEYVVYRKGTRTLIPFLG</sequence>
<evidence type="ECO:0000313" key="11">
    <source>
        <dbReference type="EMBL" id="KAJ9151887.1"/>
    </source>
</evidence>
<proteinExistence type="inferred from homology"/>
<keyword evidence="7 10" id="KW-0812">Transmembrane</keyword>
<evidence type="ECO:0000256" key="10">
    <source>
        <dbReference type="RuleBase" id="RU362022"/>
    </source>
</evidence>
<dbReference type="AlphaFoldDB" id="A0AA38RNA7"/>
<dbReference type="PANTHER" id="PTHR12714">
    <property type="entry name" value="PROTEIN-S ISOPRENYLCYSTEINE O-METHYLTRANSFERASE"/>
    <property type="match status" value="1"/>
</dbReference>
<comment type="caution">
    <text evidence="11">The sequence shown here is derived from an EMBL/GenBank/DDBJ whole genome shotgun (WGS) entry which is preliminary data.</text>
</comment>
<evidence type="ECO:0000313" key="12">
    <source>
        <dbReference type="Proteomes" id="UP001174694"/>
    </source>
</evidence>
<dbReference type="GO" id="GO:0005789">
    <property type="term" value="C:endoplasmic reticulum membrane"/>
    <property type="evidence" value="ECO:0007669"/>
    <property type="project" value="UniProtKB-SubCell"/>
</dbReference>
<keyword evidence="9 10" id="KW-0472">Membrane</keyword>
<keyword evidence="8 10" id="KW-1133">Transmembrane helix</keyword>
<keyword evidence="10" id="KW-0256">Endoplasmic reticulum</keyword>
<evidence type="ECO:0000256" key="2">
    <source>
        <dbReference type="ARBA" id="ARBA00009140"/>
    </source>
</evidence>
<reference evidence="11" key="1">
    <citation type="submission" date="2022-07" db="EMBL/GenBank/DDBJ databases">
        <title>Fungi with potential for degradation of polypropylene.</title>
        <authorList>
            <person name="Gostincar C."/>
        </authorList>
    </citation>
    <scope>NUCLEOTIDE SEQUENCE</scope>
    <source>
        <strain evidence="11">EXF-13308</strain>
    </source>
</reference>
<feature type="transmembrane region" description="Helical" evidence="10">
    <location>
        <begin position="114"/>
        <end position="133"/>
    </location>
</feature>
<dbReference type="EC" id="2.1.1.100" evidence="3 10"/>
<feature type="transmembrane region" description="Helical" evidence="10">
    <location>
        <begin position="43"/>
        <end position="68"/>
    </location>
</feature>
<keyword evidence="4 10" id="KW-0489">Methyltransferase</keyword>
<keyword evidence="12" id="KW-1185">Reference proteome</keyword>
<accession>A0AA38RNA7</accession>
<feature type="transmembrane region" description="Helical" evidence="10">
    <location>
        <begin position="145"/>
        <end position="165"/>
    </location>
</feature>
<comment type="similarity">
    <text evidence="2 10">Belongs to the class VI-like SAM-binding methyltransferase superfamily. Isoprenylcysteine carboxyl methyltransferase family.</text>
</comment>
<dbReference type="Pfam" id="PF04140">
    <property type="entry name" value="ICMT"/>
    <property type="match status" value="1"/>
</dbReference>